<dbReference type="AlphaFoldDB" id="A0A163Q7B4"/>
<dbReference type="RefSeq" id="WP_157516463.1">
    <property type="nucleotide sequence ID" value="NZ_LRIE01000083.1"/>
</dbReference>
<gene>
    <name evidence="2" type="ORF">OJAG_33490</name>
</gene>
<name>A0A163Q7B4_9CELL</name>
<feature type="compositionally biased region" description="Low complexity" evidence="1">
    <location>
        <begin position="97"/>
        <end position="116"/>
    </location>
</feature>
<dbReference type="OrthoDB" id="5146623at2"/>
<accession>A0A163Q7B4</accession>
<protein>
    <submittedName>
        <fullName evidence="2">Uncharacterized protein</fullName>
    </submittedName>
</protein>
<sequence length="183" mass="18475">MPVRYDDRPRRTAGALVLGAAVLPLLAACGVGDDGIACALVMHASTLEVRLADSWPDREAFDVAVDCPPGTGGCDLVRAGTVQLVPAPDAPPIADLSGGAAPSVAAPSDGSADAPAVPSPPTVTGPVWTGTTFSPPSEVVVTVERTSTGDVALDRVVELDWQAASPGDDCPGPRTVTVVLDEE</sequence>
<feature type="region of interest" description="Disordered" evidence="1">
    <location>
        <begin position="94"/>
        <end position="125"/>
    </location>
</feature>
<proteinExistence type="predicted"/>
<dbReference type="PROSITE" id="PS51257">
    <property type="entry name" value="PROKAR_LIPOPROTEIN"/>
    <property type="match status" value="1"/>
</dbReference>
<evidence type="ECO:0000313" key="3">
    <source>
        <dbReference type="Proteomes" id="UP000076447"/>
    </source>
</evidence>
<evidence type="ECO:0000313" key="2">
    <source>
        <dbReference type="EMBL" id="KZM33865.1"/>
    </source>
</evidence>
<comment type="caution">
    <text evidence="2">The sequence shown here is derived from an EMBL/GenBank/DDBJ whole genome shotgun (WGS) entry which is preliminary data.</text>
</comment>
<dbReference type="Proteomes" id="UP000076447">
    <property type="component" value="Unassembled WGS sequence"/>
</dbReference>
<dbReference type="STRING" id="43678.OJAG_33490"/>
<evidence type="ECO:0000256" key="1">
    <source>
        <dbReference type="SAM" id="MobiDB-lite"/>
    </source>
</evidence>
<reference evidence="2 3" key="1">
    <citation type="submission" date="2016-01" db="EMBL/GenBank/DDBJ databases">
        <title>Genome sequence of Oerskovia enterophila VJag, an agar and cellulose degrading bacterium.</title>
        <authorList>
            <person name="Poehlein A."/>
            <person name="Jag V."/>
            <person name="Bengelsdorf F."/>
            <person name="Duerre P."/>
            <person name="Daniel R."/>
        </authorList>
    </citation>
    <scope>NUCLEOTIDE SEQUENCE [LARGE SCALE GENOMIC DNA]</scope>
    <source>
        <strain evidence="2 3">VJag</strain>
    </source>
</reference>
<dbReference type="PATRIC" id="fig|43678.3.peg.3509"/>
<dbReference type="EMBL" id="LRIE01000083">
    <property type="protein sequence ID" value="KZM33865.1"/>
    <property type="molecule type" value="Genomic_DNA"/>
</dbReference>
<organism evidence="2 3">
    <name type="scientific">Oerskovia enterophila</name>
    <dbReference type="NCBI Taxonomy" id="43678"/>
    <lineage>
        <taxon>Bacteria</taxon>
        <taxon>Bacillati</taxon>
        <taxon>Actinomycetota</taxon>
        <taxon>Actinomycetes</taxon>
        <taxon>Micrococcales</taxon>
        <taxon>Cellulomonadaceae</taxon>
        <taxon>Oerskovia</taxon>
    </lineage>
</organism>